<evidence type="ECO:0000259" key="5">
    <source>
        <dbReference type="Pfam" id="PF17954"/>
    </source>
</evidence>
<reference evidence="6 7" key="1">
    <citation type="submission" date="2016-10" db="EMBL/GenBank/DDBJ databases">
        <authorList>
            <person name="de Groot N.N."/>
        </authorList>
    </citation>
    <scope>NUCLEOTIDE SEQUENCE [LARGE SCALE GENOMIC DNA]</scope>
    <source>
        <strain evidence="6 7">DSM 44908</strain>
    </source>
</reference>
<feature type="binding site" evidence="2">
    <location>
        <position position="65"/>
    </location>
    <ligand>
        <name>Fe cation</name>
        <dbReference type="ChEBI" id="CHEBI:24875"/>
    </ligand>
</feature>
<feature type="domain" description="Quercetin 2,3-dioxygenase C-terminal cupin" evidence="5">
    <location>
        <begin position="162"/>
        <end position="242"/>
    </location>
</feature>
<comment type="cofactor">
    <cofactor evidence="2">
        <name>Fe cation</name>
        <dbReference type="ChEBI" id="CHEBI:24875"/>
    </cofactor>
    <text evidence="2">Binds 1 Fe cation per subunit.</text>
</comment>
<evidence type="ECO:0000313" key="6">
    <source>
        <dbReference type="EMBL" id="SFA50706.1"/>
    </source>
</evidence>
<feature type="binding site" evidence="2">
    <location>
        <position position="109"/>
    </location>
    <ligand>
        <name>Fe cation</name>
        <dbReference type="ChEBI" id="CHEBI:24875"/>
    </ligand>
</feature>
<dbReference type="PIRSF" id="PIRSF006232">
    <property type="entry name" value="Pirin"/>
    <property type="match status" value="1"/>
</dbReference>
<feature type="binding site" evidence="2">
    <location>
        <position position="63"/>
    </location>
    <ligand>
        <name>Fe cation</name>
        <dbReference type="ChEBI" id="CHEBI:24875"/>
    </ligand>
</feature>
<dbReference type="InterPro" id="IPR014710">
    <property type="entry name" value="RmlC-like_jellyroll"/>
</dbReference>
<evidence type="ECO:0000259" key="4">
    <source>
        <dbReference type="Pfam" id="PF02678"/>
    </source>
</evidence>
<keyword evidence="2" id="KW-0408">Iron</keyword>
<evidence type="ECO:0008006" key="8">
    <source>
        <dbReference type="Google" id="ProtNLM"/>
    </source>
</evidence>
<dbReference type="OrthoDB" id="321327at2"/>
<dbReference type="GO" id="GO:0046872">
    <property type="term" value="F:metal ion binding"/>
    <property type="evidence" value="ECO:0007669"/>
    <property type="project" value="UniProtKB-KW"/>
</dbReference>
<evidence type="ECO:0000256" key="1">
    <source>
        <dbReference type="ARBA" id="ARBA00008416"/>
    </source>
</evidence>
<dbReference type="InterPro" id="IPR003829">
    <property type="entry name" value="Pirin_N_dom"/>
</dbReference>
<dbReference type="InterPro" id="IPR011051">
    <property type="entry name" value="RmlC_Cupin_sf"/>
</dbReference>
<dbReference type="RefSeq" id="WP_068364939.1">
    <property type="nucleotide sequence ID" value="NZ_FOJN01000006.1"/>
</dbReference>
<dbReference type="EMBL" id="FOJN01000006">
    <property type="protein sequence ID" value="SFA50706.1"/>
    <property type="molecule type" value="Genomic_DNA"/>
</dbReference>
<comment type="similarity">
    <text evidence="1 3">Belongs to the pirin family.</text>
</comment>
<dbReference type="AlphaFoldDB" id="A0A1I0TI99"/>
<protein>
    <recommendedName>
        <fullName evidence="8">Pirin N-terminal domain-containing protein</fullName>
    </recommendedName>
</protein>
<feature type="binding site" evidence="2">
    <location>
        <position position="107"/>
    </location>
    <ligand>
        <name>Fe cation</name>
        <dbReference type="ChEBI" id="CHEBI:24875"/>
    </ligand>
</feature>
<proteinExistence type="inferred from homology"/>
<evidence type="ECO:0000256" key="3">
    <source>
        <dbReference type="RuleBase" id="RU003457"/>
    </source>
</evidence>
<feature type="domain" description="Pirin N-terminal" evidence="4">
    <location>
        <begin position="26"/>
        <end position="128"/>
    </location>
</feature>
<accession>A0A1I0TI99</accession>
<evidence type="ECO:0000313" key="7">
    <source>
        <dbReference type="Proteomes" id="UP000182054"/>
    </source>
</evidence>
<organism evidence="6 7">
    <name type="scientific">Rhodococcoides kroppenstedtii</name>
    <dbReference type="NCBI Taxonomy" id="293050"/>
    <lineage>
        <taxon>Bacteria</taxon>
        <taxon>Bacillati</taxon>
        <taxon>Actinomycetota</taxon>
        <taxon>Actinomycetes</taxon>
        <taxon>Mycobacteriales</taxon>
        <taxon>Nocardiaceae</taxon>
        <taxon>Rhodococcoides</taxon>
    </lineage>
</organism>
<sequence>MTTEGTTARIVRSADRKHWWDGAIDSWQSFPATGNFDLASAAHGLLLVHNEDTVAPGEGFDRHHHRNMEIITWVLDGTLRHEDSVGHTGVLRPGVIQRMSAGSGVLHSERNDNGYTSRQPLRVVQMWIPPSTPDTAPSYEERDVSDALAGGDLVVVASGRESHAGRAAVTLGNRDAALHVARPAAGQPITVPDAPYVHVFLARGEATTGGDELRQGDAVRLTGGGGHRITATIPSEILVWEMHSAAA</sequence>
<dbReference type="SUPFAM" id="SSF51182">
    <property type="entry name" value="RmlC-like cupins"/>
    <property type="match status" value="1"/>
</dbReference>
<dbReference type="Proteomes" id="UP000182054">
    <property type="component" value="Unassembled WGS sequence"/>
</dbReference>
<dbReference type="GeneID" id="85485829"/>
<dbReference type="InterPro" id="IPR012093">
    <property type="entry name" value="Pirin"/>
</dbReference>
<gene>
    <name evidence="6" type="ORF">SAMN05444374_106110</name>
</gene>
<evidence type="ECO:0000256" key="2">
    <source>
        <dbReference type="PIRSR" id="PIRSR006232-1"/>
    </source>
</evidence>
<dbReference type="InterPro" id="IPR041602">
    <property type="entry name" value="Quercetinase_C"/>
</dbReference>
<dbReference type="PANTHER" id="PTHR43212">
    <property type="entry name" value="QUERCETIN 2,3-DIOXYGENASE"/>
    <property type="match status" value="1"/>
</dbReference>
<dbReference type="Pfam" id="PF17954">
    <property type="entry name" value="Pirin_C_2"/>
    <property type="match status" value="1"/>
</dbReference>
<name>A0A1I0TI99_9NOCA</name>
<dbReference type="Pfam" id="PF02678">
    <property type="entry name" value="Pirin"/>
    <property type="match status" value="1"/>
</dbReference>
<keyword evidence="2" id="KW-0479">Metal-binding</keyword>
<dbReference type="Gene3D" id="2.60.120.10">
    <property type="entry name" value="Jelly Rolls"/>
    <property type="match status" value="2"/>
</dbReference>
<dbReference type="PANTHER" id="PTHR43212:SF3">
    <property type="entry name" value="QUERCETIN 2,3-DIOXYGENASE"/>
    <property type="match status" value="1"/>
</dbReference>